<dbReference type="Proteomes" id="UP000503251">
    <property type="component" value="Chromosome"/>
</dbReference>
<gene>
    <name evidence="5" type="ORF">DQK91_02470</name>
    <name evidence="4" type="ORF">E8L03_07440</name>
</gene>
<dbReference type="EMBL" id="CP039543">
    <property type="protein sequence ID" value="QJT08769.1"/>
    <property type="molecule type" value="Genomic_DNA"/>
</dbReference>
<dbReference type="RefSeq" id="WP_144233854.1">
    <property type="nucleotide sequence ID" value="NZ_CP039543.1"/>
</dbReference>
<comment type="subcellular location">
    <subcellularLocation>
        <location evidence="2">Cytoplasm</location>
    </subcellularLocation>
</comment>
<evidence type="ECO:0000259" key="3">
    <source>
        <dbReference type="Pfam" id="PF00582"/>
    </source>
</evidence>
<evidence type="ECO:0000256" key="2">
    <source>
        <dbReference type="PIRNR" id="PIRNR006276"/>
    </source>
</evidence>
<sequence>MKILAAIDNSDFAKHVLDKAIDLARTENAKLSVMTVVNFSPYFMGAGEMPPSVVDSVHANAKKLMKQAEQQAKDKGVTVDTMVRESYSPAAAIVEDAEKTNVDMIVVGHKGVSAIERFLVGSTAAKVVSHAPCSVLVVR</sequence>
<accession>A0A6P1ZNJ7</accession>
<keyword evidence="7" id="KW-1185">Reference proteome</keyword>
<dbReference type="PANTHER" id="PTHR46268">
    <property type="entry name" value="STRESS RESPONSE PROTEIN NHAX"/>
    <property type="match status" value="1"/>
</dbReference>
<evidence type="ECO:0000313" key="5">
    <source>
        <dbReference type="EMBL" id="TVM36804.1"/>
    </source>
</evidence>
<proteinExistence type="inferred from homology"/>
<dbReference type="CDD" id="cd00293">
    <property type="entry name" value="USP-like"/>
    <property type="match status" value="1"/>
</dbReference>
<reference evidence="4 7" key="2">
    <citation type="submission" date="2019-04" db="EMBL/GenBank/DDBJ databases">
        <title>Isolation and culture of sulfate reducing bacteria from the cold seep of the South China Sea.</title>
        <authorList>
            <person name="Sun C."/>
            <person name="Liu R."/>
        </authorList>
    </citation>
    <scope>NUCLEOTIDE SEQUENCE [LARGE SCALE GENOMIC DNA]</scope>
    <source>
        <strain evidence="4 7">CS1</strain>
    </source>
</reference>
<dbReference type="InterPro" id="IPR006015">
    <property type="entry name" value="Universal_stress_UspA"/>
</dbReference>
<dbReference type="PANTHER" id="PTHR46268:SF6">
    <property type="entry name" value="UNIVERSAL STRESS PROTEIN UP12"/>
    <property type="match status" value="1"/>
</dbReference>
<dbReference type="SUPFAM" id="SSF52402">
    <property type="entry name" value="Adenine nucleotide alpha hydrolases-like"/>
    <property type="match status" value="1"/>
</dbReference>
<dbReference type="Gene3D" id="3.40.50.620">
    <property type="entry name" value="HUPs"/>
    <property type="match status" value="1"/>
</dbReference>
<dbReference type="InterPro" id="IPR006016">
    <property type="entry name" value="UspA"/>
</dbReference>
<keyword evidence="2" id="KW-0963">Cytoplasm</keyword>
<dbReference type="InterPro" id="IPR014729">
    <property type="entry name" value="Rossmann-like_a/b/a_fold"/>
</dbReference>
<evidence type="ECO:0000313" key="6">
    <source>
        <dbReference type="Proteomes" id="UP000434052"/>
    </source>
</evidence>
<evidence type="ECO:0000313" key="4">
    <source>
        <dbReference type="EMBL" id="QJT08769.1"/>
    </source>
</evidence>
<dbReference type="PIRSF" id="PIRSF006276">
    <property type="entry name" value="UspA"/>
    <property type="match status" value="1"/>
</dbReference>
<dbReference type="Pfam" id="PF00582">
    <property type="entry name" value="Usp"/>
    <property type="match status" value="1"/>
</dbReference>
<evidence type="ECO:0000313" key="7">
    <source>
        <dbReference type="Proteomes" id="UP000503251"/>
    </source>
</evidence>
<dbReference type="PRINTS" id="PR01438">
    <property type="entry name" value="UNVRSLSTRESS"/>
</dbReference>
<dbReference type="OrthoDB" id="5509188at2"/>
<reference evidence="5 6" key="1">
    <citation type="submission" date="2018-06" db="EMBL/GenBank/DDBJ databases">
        <title>Complete genome of Desulfovibrio marinus P48SEP.</title>
        <authorList>
            <person name="Crispim J.S."/>
            <person name="Vidigal P.M.P."/>
            <person name="Silva L.C.F."/>
            <person name="Araujo L.C."/>
            <person name="Laguardia C.N."/>
            <person name="Dias R.S."/>
            <person name="Sousa M.P."/>
            <person name="Paula S.O."/>
            <person name="Silva C."/>
        </authorList>
    </citation>
    <scope>NUCLEOTIDE SEQUENCE [LARGE SCALE GENOMIC DNA]</scope>
    <source>
        <strain evidence="5 6">P48SEP</strain>
    </source>
</reference>
<organism evidence="5 6">
    <name type="scientific">Oceanidesulfovibrio marinus</name>
    <dbReference type="NCBI Taxonomy" id="370038"/>
    <lineage>
        <taxon>Bacteria</taxon>
        <taxon>Pseudomonadati</taxon>
        <taxon>Thermodesulfobacteriota</taxon>
        <taxon>Desulfovibrionia</taxon>
        <taxon>Desulfovibrionales</taxon>
        <taxon>Desulfovibrionaceae</taxon>
        <taxon>Oceanidesulfovibrio</taxon>
    </lineage>
</organism>
<evidence type="ECO:0000256" key="1">
    <source>
        <dbReference type="ARBA" id="ARBA00008791"/>
    </source>
</evidence>
<protein>
    <recommendedName>
        <fullName evidence="2">Universal stress protein</fullName>
    </recommendedName>
</protein>
<dbReference type="EMBL" id="QMIF01000001">
    <property type="protein sequence ID" value="TVM36804.1"/>
    <property type="molecule type" value="Genomic_DNA"/>
</dbReference>
<dbReference type="GO" id="GO:0005737">
    <property type="term" value="C:cytoplasm"/>
    <property type="evidence" value="ECO:0007669"/>
    <property type="project" value="UniProtKB-SubCell"/>
</dbReference>
<name>A0A6P1ZNJ7_9BACT</name>
<comment type="similarity">
    <text evidence="1 2">Belongs to the universal stress protein A family.</text>
</comment>
<dbReference type="Proteomes" id="UP000434052">
    <property type="component" value="Unassembled WGS sequence"/>
</dbReference>
<feature type="domain" description="UspA" evidence="3">
    <location>
        <begin position="2"/>
        <end position="139"/>
    </location>
</feature>
<dbReference type="AlphaFoldDB" id="A0A6P1ZNJ7"/>